<dbReference type="Proteomes" id="UP000827892">
    <property type="component" value="Chromosome IV"/>
</dbReference>
<gene>
    <name evidence="2" type="ORF">L3Y34_005285</name>
</gene>
<evidence type="ECO:0000256" key="1">
    <source>
        <dbReference type="SAM" id="MobiDB-lite"/>
    </source>
</evidence>
<dbReference type="EMBL" id="CP090894">
    <property type="protein sequence ID" value="ULT97361.1"/>
    <property type="molecule type" value="Genomic_DNA"/>
</dbReference>
<name>A0AAE9AE40_CAEBR</name>
<sequence>MDMDMVDHHIWPMSRRRDGENLKQCSRMRQLRLPRLMLKLLRSLRNTMFRTPTMPSPPNTPPISPP</sequence>
<dbReference type="AlphaFoldDB" id="A0AAE9AE40"/>
<protein>
    <submittedName>
        <fullName evidence="2">Uncharacterized protein</fullName>
    </submittedName>
</protein>
<feature type="region of interest" description="Disordered" evidence="1">
    <location>
        <begin position="47"/>
        <end position="66"/>
    </location>
</feature>
<proteinExistence type="predicted"/>
<evidence type="ECO:0000313" key="3">
    <source>
        <dbReference type="Proteomes" id="UP000827892"/>
    </source>
</evidence>
<evidence type="ECO:0000313" key="2">
    <source>
        <dbReference type="EMBL" id="ULT97361.1"/>
    </source>
</evidence>
<reference evidence="2 3" key="1">
    <citation type="submission" date="2022-05" db="EMBL/GenBank/DDBJ databases">
        <title>Chromosome-level reference genomes for two strains of Caenorhabditis briggsae: an improved platform for comparative genomics.</title>
        <authorList>
            <person name="Stevens L."/>
            <person name="Andersen E.C."/>
        </authorList>
    </citation>
    <scope>NUCLEOTIDE SEQUENCE [LARGE SCALE GENOMIC DNA]</scope>
    <source>
        <strain evidence="2">QX1410_ONT</strain>
        <tissue evidence="2">Whole-organism</tissue>
    </source>
</reference>
<accession>A0AAE9AE40</accession>
<feature type="compositionally biased region" description="Pro residues" evidence="1">
    <location>
        <begin position="54"/>
        <end position="66"/>
    </location>
</feature>
<organism evidence="2 3">
    <name type="scientific">Caenorhabditis briggsae</name>
    <dbReference type="NCBI Taxonomy" id="6238"/>
    <lineage>
        <taxon>Eukaryota</taxon>
        <taxon>Metazoa</taxon>
        <taxon>Ecdysozoa</taxon>
        <taxon>Nematoda</taxon>
        <taxon>Chromadorea</taxon>
        <taxon>Rhabditida</taxon>
        <taxon>Rhabditina</taxon>
        <taxon>Rhabditomorpha</taxon>
        <taxon>Rhabditoidea</taxon>
        <taxon>Rhabditidae</taxon>
        <taxon>Peloderinae</taxon>
        <taxon>Caenorhabditis</taxon>
    </lineage>
</organism>